<dbReference type="GO" id="GO:0005634">
    <property type="term" value="C:nucleus"/>
    <property type="evidence" value="ECO:0007669"/>
    <property type="project" value="TreeGrafter"/>
</dbReference>
<dbReference type="EMBL" id="BTSX01000002">
    <property type="protein sequence ID" value="GMS84776.1"/>
    <property type="molecule type" value="Genomic_DNA"/>
</dbReference>
<keyword evidence="3" id="KW-0645">Protease</keyword>
<evidence type="ECO:0000256" key="2">
    <source>
        <dbReference type="ARBA" id="ARBA00022553"/>
    </source>
</evidence>
<evidence type="ECO:0000256" key="1">
    <source>
        <dbReference type="ARBA" id="ARBA00005234"/>
    </source>
</evidence>
<keyword evidence="4" id="KW-0833">Ubl conjugation pathway</keyword>
<dbReference type="InterPro" id="IPR016024">
    <property type="entry name" value="ARM-type_fold"/>
</dbReference>
<dbReference type="GO" id="GO:0016926">
    <property type="term" value="P:protein desumoylation"/>
    <property type="evidence" value="ECO:0007669"/>
    <property type="project" value="TreeGrafter"/>
</dbReference>
<evidence type="ECO:0000259" key="7">
    <source>
        <dbReference type="PROSITE" id="PS50600"/>
    </source>
</evidence>
<dbReference type="PANTHER" id="PTHR46896">
    <property type="entry name" value="SENTRIN-SPECIFIC PROTEASE"/>
    <property type="match status" value="1"/>
</dbReference>
<dbReference type="GO" id="GO:0006508">
    <property type="term" value="P:proteolysis"/>
    <property type="evidence" value="ECO:0007669"/>
    <property type="project" value="UniProtKB-KW"/>
</dbReference>
<evidence type="ECO:0000256" key="5">
    <source>
        <dbReference type="ARBA" id="ARBA00022801"/>
    </source>
</evidence>
<protein>
    <recommendedName>
        <fullName evidence="7">Ubiquitin-like protease family profile domain-containing protein</fullName>
    </recommendedName>
</protein>
<evidence type="ECO:0000256" key="4">
    <source>
        <dbReference type="ARBA" id="ARBA00022786"/>
    </source>
</evidence>
<dbReference type="Gene3D" id="3.30.310.130">
    <property type="entry name" value="Ubiquitin-related"/>
    <property type="match status" value="1"/>
</dbReference>
<keyword evidence="5" id="KW-0378">Hydrolase</keyword>
<dbReference type="Pfam" id="PF02902">
    <property type="entry name" value="Peptidase_C48"/>
    <property type="match status" value="1"/>
</dbReference>
<dbReference type="PANTHER" id="PTHR46896:SF3">
    <property type="entry name" value="FI06413P-RELATED"/>
    <property type="match status" value="1"/>
</dbReference>
<sequence>MVEIDKENSDRSIAGTSSATNVTSRQLQLFVRQIFFGPIELNPCSTVSFKWDDNPNVSGKLSFQVLHEKTMTDMHITFEMFEGCFGFVSNEQHRHALIVKFRDPCQKKAYKKFLTPKILHQLEQYQLTDASHSLMFLTIILNEAIANGLHNAIAEDEKKISINATQLRSYMIDNIQAKFREDGRERYFKIRKRHPHIDYCFYDVINNDNYTKFLKKVGIKIMRHKNNTITYEGTMPMNNISFELHNSAPSNSSESHSKEASNELMPGRKTKKKDDYGLQHGQQSQLLQPLSSLVIQQKEEQQMQQAHGLLGKRPRSRLEEREKTPPPVIERDEEGDGEEAEDEDEDDEDEEMEYDDEEGEEDEEESQESSSSRVQKKSSTPEIVDLESDEEEIPSPSKKPKPRDVLMVYKSTTLHFEDMKGLFFDEMVNDTIVDLYLAMMKDESVKPHIRDRTHVFSCFFHKRLTEGMAQGPNYKNGDRGAYIRFNSVSTNYQILSKWTRKVDLFKMDYVVIPVVDDLHWYLVIMVKPYKCIVPANGGVTDNLVARRRGFSTRGEPATYAVILDSLYDSNCHKRQTTIDIIRDYLELEYKHKKGALNDGMVFDRTRMDVLRPKHLPQQSNFLDCGFYLLKYAETFMTKPPEDTMLHKGVLWRDWYVGFEIGVKYMRELVARTIQKKTDTAVWRDYKVFENSRRKEWAPDRKQRERIHVAKRRRFPSEEPHQKKDRRVRRHSEPPSLHTPMAGHFH</sequence>
<evidence type="ECO:0000313" key="9">
    <source>
        <dbReference type="Proteomes" id="UP001432027"/>
    </source>
</evidence>
<dbReference type="InterPro" id="IPR038765">
    <property type="entry name" value="Papain-like_cys_pep_sf"/>
</dbReference>
<feature type="compositionally biased region" description="Low complexity" evidence="6">
    <location>
        <begin position="245"/>
        <end position="254"/>
    </location>
</feature>
<dbReference type="GO" id="GO:0005737">
    <property type="term" value="C:cytoplasm"/>
    <property type="evidence" value="ECO:0007669"/>
    <property type="project" value="TreeGrafter"/>
</dbReference>
<comment type="caution">
    <text evidence="8">The sequence shown here is derived from an EMBL/GenBank/DDBJ whole genome shotgun (WGS) entry which is preliminary data.</text>
</comment>
<accession>A0AAV5SN36</accession>
<keyword evidence="9" id="KW-1185">Reference proteome</keyword>
<organism evidence="8 9">
    <name type="scientific">Pristionchus entomophagus</name>
    <dbReference type="NCBI Taxonomy" id="358040"/>
    <lineage>
        <taxon>Eukaryota</taxon>
        <taxon>Metazoa</taxon>
        <taxon>Ecdysozoa</taxon>
        <taxon>Nematoda</taxon>
        <taxon>Chromadorea</taxon>
        <taxon>Rhabditida</taxon>
        <taxon>Rhabditina</taxon>
        <taxon>Diplogasteromorpha</taxon>
        <taxon>Diplogasteroidea</taxon>
        <taxon>Neodiplogasteridae</taxon>
        <taxon>Pristionchus</taxon>
    </lineage>
</organism>
<evidence type="ECO:0000256" key="6">
    <source>
        <dbReference type="SAM" id="MobiDB-lite"/>
    </source>
</evidence>
<feature type="region of interest" description="Disordered" evidence="6">
    <location>
        <begin position="699"/>
        <end position="745"/>
    </location>
</feature>
<feature type="compositionally biased region" description="Acidic residues" evidence="6">
    <location>
        <begin position="384"/>
        <end position="393"/>
    </location>
</feature>
<comment type="similarity">
    <text evidence="1">Belongs to the peptidase C48 family.</text>
</comment>
<keyword evidence="2" id="KW-0597">Phosphoprotein</keyword>
<evidence type="ECO:0000256" key="3">
    <source>
        <dbReference type="ARBA" id="ARBA00022670"/>
    </source>
</evidence>
<feature type="compositionally biased region" description="Acidic residues" evidence="6">
    <location>
        <begin position="331"/>
        <end position="367"/>
    </location>
</feature>
<dbReference type="SUPFAM" id="SSF48371">
    <property type="entry name" value="ARM repeat"/>
    <property type="match status" value="1"/>
</dbReference>
<feature type="region of interest" description="Disordered" evidence="6">
    <location>
        <begin position="242"/>
        <end position="284"/>
    </location>
</feature>
<dbReference type="InterPro" id="IPR051947">
    <property type="entry name" value="Sentrin-specific_protease"/>
</dbReference>
<feature type="domain" description="Ubiquitin-like protease family profile" evidence="7">
    <location>
        <begin position="412"/>
        <end position="635"/>
    </location>
</feature>
<feature type="region of interest" description="Disordered" evidence="6">
    <location>
        <begin position="298"/>
        <end position="404"/>
    </location>
</feature>
<name>A0AAV5SN36_9BILA</name>
<gene>
    <name evidence="8" type="ORF">PENTCL1PPCAC_6951</name>
</gene>
<evidence type="ECO:0000313" key="8">
    <source>
        <dbReference type="EMBL" id="GMS84776.1"/>
    </source>
</evidence>
<dbReference type="PROSITE" id="PS50600">
    <property type="entry name" value="ULP_PROTEASE"/>
    <property type="match status" value="1"/>
</dbReference>
<dbReference type="Proteomes" id="UP001432027">
    <property type="component" value="Unassembled WGS sequence"/>
</dbReference>
<dbReference type="AlphaFoldDB" id="A0AAV5SN36"/>
<dbReference type="Gene3D" id="1.10.418.20">
    <property type="match status" value="1"/>
</dbReference>
<dbReference type="InterPro" id="IPR003653">
    <property type="entry name" value="Peptidase_C48_C"/>
</dbReference>
<dbReference type="GO" id="GO:0070139">
    <property type="term" value="F:SUMO-specific endopeptidase activity"/>
    <property type="evidence" value="ECO:0007669"/>
    <property type="project" value="TreeGrafter"/>
</dbReference>
<reference evidence="8" key="1">
    <citation type="submission" date="2023-10" db="EMBL/GenBank/DDBJ databases">
        <title>Genome assembly of Pristionchus species.</title>
        <authorList>
            <person name="Yoshida K."/>
            <person name="Sommer R.J."/>
        </authorList>
    </citation>
    <scope>NUCLEOTIDE SEQUENCE</scope>
    <source>
        <strain evidence="8">RS0144</strain>
    </source>
</reference>
<dbReference type="SUPFAM" id="SSF54001">
    <property type="entry name" value="Cysteine proteinases"/>
    <property type="match status" value="1"/>
</dbReference>
<proteinExistence type="inferred from homology"/>